<dbReference type="InterPro" id="IPR053867">
    <property type="entry name" value="PhyR_sigma4"/>
</dbReference>
<evidence type="ECO:0000313" key="5">
    <source>
        <dbReference type="Proteomes" id="UP000009881"/>
    </source>
</evidence>
<dbReference type="SMART" id="SM00448">
    <property type="entry name" value="REC"/>
    <property type="match status" value="1"/>
</dbReference>
<reference evidence="4 5" key="1">
    <citation type="journal article" date="2013" name="Genome Announc.">
        <title>Draft Genome Sequence of an Alphaproteobacterium, Caenispirillum salinarum AK4(T), Isolated from a Solar Saltern.</title>
        <authorList>
            <person name="Khatri I."/>
            <person name="Singh A."/>
            <person name="Korpole S."/>
            <person name="Pinnaka A.K."/>
            <person name="Subramanian S."/>
        </authorList>
    </citation>
    <scope>NUCLEOTIDE SEQUENCE [LARGE SCALE GENOMIC DNA]</scope>
    <source>
        <strain evidence="4 5">AK4</strain>
    </source>
</reference>
<dbReference type="Pfam" id="PF22029">
    <property type="entry name" value="PhyR_sigma2"/>
    <property type="match status" value="1"/>
</dbReference>
<dbReference type="InterPro" id="IPR050595">
    <property type="entry name" value="Bact_response_regulator"/>
</dbReference>
<dbReference type="Pfam" id="PF00072">
    <property type="entry name" value="Response_reg"/>
    <property type="match status" value="1"/>
</dbReference>
<evidence type="ECO:0000256" key="2">
    <source>
        <dbReference type="PROSITE-ProRule" id="PRU00169"/>
    </source>
</evidence>
<dbReference type="InterPro" id="IPR053866">
    <property type="entry name" value="PhyR_sigma2"/>
</dbReference>
<feature type="domain" description="Response regulatory" evidence="3">
    <location>
        <begin position="144"/>
        <end position="257"/>
    </location>
</feature>
<dbReference type="GO" id="GO:0000160">
    <property type="term" value="P:phosphorelay signal transduction system"/>
    <property type="evidence" value="ECO:0007669"/>
    <property type="project" value="InterPro"/>
</dbReference>
<dbReference type="InterPro" id="IPR001789">
    <property type="entry name" value="Sig_transdc_resp-reg_receiver"/>
</dbReference>
<dbReference type="SUPFAM" id="SSF52172">
    <property type="entry name" value="CheY-like"/>
    <property type="match status" value="1"/>
</dbReference>
<evidence type="ECO:0000313" key="4">
    <source>
        <dbReference type="EMBL" id="EKV32604.1"/>
    </source>
</evidence>
<dbReference type="PANTHER" id="PTHR44591:SF3">
    <property type="entry name" value="RESPONSE REGULATORY DOMAIN-CONTAINING PROTEIN"/>
    <property type="match status" value="1"/>
</dbReference>
<evidence type="ECO:0000256" key="1">
    <source>
        <dbReference type="ARBA" id="ARBA00022553"/>
    </source>
</evidence>
<dbReference type="EMBL" id="ANHY01000003">
    <property type="protein sequence ID" value="EKV32604.1"/>
    <property type="molecule type" value="Genomic_DNA"/>
</dbReference>
<dbReference type="Proteomes" id="UP000009881">
    <property type="component" value="Unassembled WGS sequence"/>
</dbReference>
<dbReference type="PANTHER" id="PTHR44591">
    <property type="entry name" value="STRESS RESPONSE REGULATOR PROTEIN 1"/>
    <property type="match status" value="1"/>
</dbReference>
<dbReference type="InterPro" id="IPR011006">
    <property type="entry name" value="CheY-like_superfamily"/>
</dbReference>
<dbReference type="Gene3D" id="3.40.50.2300">
    <property type="match status" value="1"/>
</dbReference>
<dbReference type="Gene3D" id="1.20.140.160">
    <property type="match status" value="1"/>
</dbReference>
<sequence>MFTIQDLRARIPRLRRHAYLLTGNMHSADAAVEACLGALRRGDDGRPTAADDMDLFRSFHMGLLVPTRPVPGPDAACERDPKLADARDRLFGLAPMERRVVALVTVENFSPADAAKILRMDARRLEQLLIEGRRHLSTPRRALRAMIIEDDQLIGLDIAASLEEMGYGDCIHAANSIEAFEAAAGGEPDLIIADVKLSNGDSGVELARRLTGRSNTPVVFVTAFPEIPLADPAVSKDRVLPKPFSTSAFKTMVRRTMTMPAA</sequence>
<accession>K9H6C0</accession>
<dbReference type="OrthoDB" id="9786101at2"/>
<dbReference type="RefSeq" id="WP_009539092.1">
    <property type="nucleotide sequence ID" value="NZ_ANHY01000003.1"/>
</dbReference>
<proteinExistence type="predicted"/>
<keyword evidence="5" id="KW-1185">Reference proteome</keyword>
<keyword evidence="1 2" id="KW-0597">Phosphoprotein</keyword>
<dbReference type="AlphaFoldDB" id="K9H6C0"/>
<comment type="caution">
    <text evidence="4">The sequence shown here is derived from an EMBL/GenBank/DDBJ whole genome shotgun (WGS) entry which is preliminary data.</text>
</comment>
<feature type="modified residue" description="4-aspartylphosphate" evidence="2">
    <location>
        <position position="194"/>
    </location>
</feature>
<dbReference type="eggNOG" id="COG0784">
    <property type="taxonomic scope" value="Bacteria"/>
</dbReference>
<organism evidence="4 5">
    <name type="scientific">Caenispirillum salinarum AK4</name>
    <dbReference type="NCBI Taxonomy" id="1238182"/>
    <lineage>
        <taxon>Bacteria</taxon>
        <taxon>Pseudomonadati</taxon>
        <taxon>Pseudomonadota</taxon>
        <taxon>Alphaproteobacteria</taxon>
        <taxon>Rhodospirillales</taxon>
        <taxon>Novispirillaceae</taxon>
        <taxon>Caenispirillum</taxon>
    </lineage>
</organism>
<gene>
    <name evidence="4" type="ORF">C882_2683</name>
</gene>
<dbReference type="PROSITE" id="PS50110">
    <property type="entry name" value="RESPONSE_REGULATORY"/>
    <property type="match status" value="1"/>
</dbReference>
<protein>
    <submittedName>
        <fullName evidence="4">Two-component response regulator</fullName>
    </submittedName>
</protein>
<dbReference type="Pfam" id="PF22233">
    <property type="entry name" value="PhyR_sigma-like"/>
    <property type="match status" value="1"/>
</dbReference>
<evidence type="ECO:0000259" key="3">
    <source>
        <dbReference type="PROSITE" id="PS50110"/>
    </source>
</evidence>
<name>K9H6C0_9PROT</name>
<dbReference type="STRING" id="1238182.C882_2683"/>